<keyword evidence="12" id="KW-1185">Reference proteome</keyword>
<dbReference type="GO" id="GO:1990456">
    <property type="term" value="P:mitochondrion-endoplasmic reticulum membrane tethering"/>
    <property type="evidence" value="ECO:0007669"/>
    <property type="project" value="TreeGrafter"/>
</dbReference>
<dbReference type="InterPro" id="IPR019411">
    <property type="entry name" value="MMM1_dom"/>
</dbReference>
<evidence type="ECO:0000313" key="11">
    <source>
        <dbReference type="EMBL" id="GJJ09495.1"/>
    </source>
</evidence>
<evidence type="ECO:0000313" key="12">
    <source>
        <dbReference type="Proteomes" id="UP001050691"/>
    </source>
</evidence>
<protein>
    <recommendedName>
        <fullName evidence="10">SMP-LTD domain-containing protein</fullName>
    </recommendedName>
</protein>
<keyword evidence="8 9" id="KW-0472">Membrane</keyword>
<dbReference type="PANTHER" id="PTHR13466">
    <property type="entry name" value="TEX2 PROTEIN-RELATED"/>
    <property type="match status" value="1"/>
</dbReference>
<evidence type="ECO:0000259" key="10">
    <source>
        <dbReference type="PROSITE" id="PS51847"/>
    </source>
</evidence>
<sequence>MTMGELLSFHPTFTQGFIFGQLSIILLLAFILKYLFFGSVLTPPYQLPTSTFTTTNHFENQSSKEQVAKNLKKSESVEWLNLIVEEIINTYRAELCENKSGVEGIELARQKIERQLNSLRPPTLMDPILVHSLTLGKASPRISNARIQLSSDNSESQIVLSLPGPLSSEPAATFALAPDFRLELNTNSLIGSRAKLADVPKLHDLIESEIKKVLARRGSWTVVLPGIARKQQQEVPYDTKEIDVRIVSERQNLPRHF</sequence>
<keyword evidence="7" id="KW-0446">Lipid-binding</keyword>
<keyword evidence="6" id="KW-0445">Lipid transport</keyword>
<dbReference type="GO" id="GO:0032865">
    <property type="term" value="C:ERMES complex"/>
    <property type="evidence" value="ECO:0007669"/>
    <property type="project" value="TreeGrafter"/>
</dbReference>
<accession>A0AAV5A5C9</accession>
<dbReference type="GO" id="GO:0005789">
    <property type="term" value="C:endoplasmic reticulum membrane"/>
    <property type="evidence" value="ECO:0007669"/>
    <property type="project" value="UniProtKB-SubCell"/>
</dbReference>
<keyword evidence="2" id="KW-0813">Transport</keyword>
<evidence type="ECO:0000256" key="5">
    <source>
        <dbReference type="ARBA" id="ARBA00022989"/>
    </source>
</evidence>
<comment type="subcellular location">
    <subcellularLocation>
        <location evidence="1">Endoplasmic reticulum membrane</location>
    </subcellularLocation>
</comment>
<comment type="caution">
    <text evidence="11">The sequence shown here is derived from an EMBL/GenBank/DDBJ whole genome shotgun (WGS) entry which is preliminary data.</text>
</comment>
<dbReference type="EMBL" id="BPWL01000004">
    <property type="protein sequence ID" value="GJJ09495.1"/>
    <property type="molecule type" value="Genomic_DNA"/>
</dbReference>
<keyword evidence="3 9" id="KW-0812">Transmembrane</keyword>
<proteinExistence type="predicted"/>
<reference evidence="11" key="1">
    <citation type="submission" date="2021-10" db="EMBL/GenBank/DDBJ databases">
        <title>De novo Genome Assembly of Clathrus columnatus (Basidiomycota, Fungi) Using Illumina and Nanopore Sequence Data.</title>
        <authorList>
            <person name="Ogiso-Tanaka E."/>
            <person name="Itagaki H."/>
            <person name="Hosoya T."/>
            <person name="Hosaka K."/>
        </authorList>
    </citation>
    <scope>NUCLEOTIDE SEQUENCE</scope>
    <source>
        <strain evidence="11">MO-923</strain>
    </source>
</reference>
<dbReference type="GO" id="GO:0015914">
    <property type="term" value="P:phospholipid transport"/>
    <property type="evidence" value="ECO:0007669"/>
    <property type="project" value="TreeGrafter"/>
</dbReference>
<dbReference type="Proteomes" id="UP001050691">
    <property type="component" value="Unassembled WGS sequence"/>
</dbReference>
<dbReference type="PANTHER" id="PTHR13466:SF0">
    <property type="entry name" value="SMP-LTD DOMAIN-CONTAINING PROTEIN"/>
    <property type="match status" value="1"/>
</dbReference>
<keyword evidence="5 9" id="KW-1133">Transmembrane helix</keyword>
<evidence type="ECO:0000256" key="3">
    <source>
        <dbReference type="ARBA" id="ARBA00022692"/>
    </source>
</evidence>
<feature type="domain" description="SMP-LTD" evidence="10">
    <location>
        <begin position="73"/>
        <end position="257"/>
    </location>
</feature>
<dbReference type="GO" id="GO:0008289">
    <property type="term" value="F:lipid binding"/>
    <property type="evidence" value="ECO:0007669"/>
    <property type="project" value="UniProtKB-KW"/>
</dbReference>
<evidence type="ECO:0000256" key="9">
    <source>
        <dbReference type="SAM" id="Phobius"/>
    </source>
</evidence>
<dbReference type="Pfam" id="PF10296">
    <property type="entry name" value="MMM1"/>
    <property type="match status" value="2"/>
</dbReference>
<name>A0AAV5A5C9_9AGAM</name>
<feature type="transmembrane region" description="Helical" evidence="9">
    <location>
        <begin position="12"/>
        <end position="36"/>
    </location>
</feature>
<keyword evidence="4" id="KW-0256">Endoplasmic reticulum</keyword>
<dbReference type="PROSITE" id="PS51847">
    <property type="entry name" value="SMP"/>
    <property type="match status" value="1"/>
</dbReference>
<dbReference type="AlphaFoldDB" id="A0AAV5A5C9"/>
<evidence type="ECO:0000256" key="7">
    <source>
        <dbReference type="ARBA" id="ARBA00023121"/>
    </source>
</evidence>
<gene>
    <name evidence="11" type="ORF">Clacol_003718</name>
</gene>
<dbReference type="InterPro" id="IPR031468">
    <property type="entry name" value="SMP_LBD"/>
</dbReference>
<evidence type="ECO:0000256" key="4">
    <source>
        <dbReference type="ARBA" id="ARBA00022824"/>
    </source>
</evidence>
<evidence type="ECO:0000256" key="6">
    <source>
        <dbReference type="ARBA" id="ARBA00023055"/>
    </source>
</evidence>
<evidence type="ECO:0000256" key="1">
    <source>
        <dbReference type="ARBA" id="ARBA00004586"/>
    </source>
</evidence>
<evidence type="ECO:0000256" key="8">
    <source>
        <dbReference type="ARBA" id="ARBA00023136"/>
    </source>
</evidence>
<evidence type="ECO:0000256" key="2">
    <source>
        <dbReference type="ARBA" id="ARBA00022448"/>
    </source>
</evidence>
<organism evidence="11 12">
    <name type="scientific">Clathrus columnatus</name>
    <dbReference type="NCBI Taxonomy" id="1419009"/>
    <lineage>
        <taxon>Eukaryota</taxon>
        <taxon>Fungi</taxon>
        <taxon>Dikarya</taxon>
        <taxon>Basidiomycota</taxon>
        <taxon>Agaricomycotina</taxon>
        <taxon>Agaricomycetes</taxon>
        <taxon>Phallomycetidae</taxon>
        <taxon>Phallales</taxon>
        <taxon>Clathraceae</taxon>
        <taxon>Clathrus</taxon>
    </lineage>
</organism>